<accession>A0ACB5UIE6</accession>
<proteinExistence type="predicted"/>
<comment type="caution">
    <text evidence="1">The sequence shown here is derived from an EMBL/GenBank/DDBJ whole genome shotgun (WGS) entry which is preliminary data.</text>
</comment>
<keyword evidence="1" id="KW-0413">Isomerase</keyword>
<evidence type="ECO:0000313" key="2">
    <source>
        <dbReference type="Proteomes" id="UP001374599"/>
    </source>
</evidence>
<gene>
    <name evidence="1" type="ORF">AN2V17_15600</name>
</gene>
<dbReference type="Proteomes" id="UP001374599">
    <property type="component" value="Unassembled WGS sequence"/>
</dbReference>
<organism evidence="1 2">
    <name type="scientific">Vallitalea maricola</name>
    <dbReference type="NCBI Taxonomy" id="3074433"/>
    <lineage>
        <taxon>Bacteria</taxon>
        <taxon>Bacillati</taxon>
        <taxon>Bacillota</taxon>
        <taxon>Clostridia</taxon>
        <taxon>Lachnospirales</taxon>
        <taxon>Vallitaleaceae</taxon>
        <taxon>Vallitalea</taxon>
    </lineage>
</organism>
<evidence type="ECO:0000313" key="1">
    <source>
        <dbReference type="EMBL" id="GMQ62328.1"/>
    </source>
</evidence>
<keyword evidence="2" id="KW-1185">Reference proteome</keyword>
<dbReference type="EMBL" id="BTPU01000023">
    <property type="protein sequence ID" value="GMQ62328.1"/>
    <property type="molecule type" value="Genomic_DNA"/>
</dbReference>
<sequence>MNNNICINKYLDYVKKMLNDIEKTQKENIKEASNIISRCIQNKGILHVFSTGHSHMIVEEMFYRAGGLVQVNPILDPGLMQHEGAIKSTKLERLSGYAEILIESVDFKENEPIIIISNSGINSVPIEMAMLAKEKGLNVIAITSIQTSSTIESRHESNKKLMDVADIVIDNCVPRGDTIIDVGSTDQKIGSVSSIAGIFIVQRLILDIVNNCYEEGKIPPIYTSANMPGGDEHNSKLIYEYKSRVRGLY</sequence>
<protein>
    <submittedName>
        <fullName evidence="1">Sugar isomerase domain-containing protein</fullName>
    </submittedName>
</protein>
<name>A0ACB5UIE6_9FIRM</name>
<reference evidence="1" key="1">
    <citation type="submission" date="2023-09" db="EMBL/GenBank/DDBJ databases">
        <title>Vallitalea sediminicola and Vallitalea maricola sp. nov., anaerobic bacteria isolated from marine sediment.</title>
        <authorList>
            <person name="Hirano S."/>
            <person name="Maeda A."/>
            <person name="Terahara T."/>
            <person name="Mori K."/>
            <person name="Hamada M."/>
            <person name="Matsumoto R."/>
            <person name="Kobayashi T."/>
        </authorList>
    </citation>
    <scope>NUCLEOTIDE SEQUENCE</scope>
    <source>
        <strain evidence="1">AN17-2</strain>
    </source>
</reference>